<keyword evidence="3" id="KW-0479">Metal-binding</keyword>
<protein>
    <recommendedName>
        <fullName evidence="6">nicotinamidase</fullName>
        <ecNumber evidence="6">3.5.1.19</ecNumber>
    </recommendedName>
    <alternativeName>
        <fullName evidence="7">Nicotinamide deamidase</fullName>
    </alternativeName>
</protein>
<proteinExistence type="inferred from homology"/>
<evidence type="ECO:0000256" key="1">
    <source>
        <dbReference type="ARBA" id="ARBA00006336"/>
    </source>
</evidence>
<evidence type="ECO:0000256" key="5">
    <source>
        <dbReference type="ARBA" id="ARBA00037900"/>
    </source>
</evidence>
<dbReference type="InterPro" id="IPR052347">
    <property type="entry name" value="Isochorismatase_Nicotinamidase"/>
</dbReference>
<evidence type="ECO:0000256" key="3">
    <source>
        <dbReference type="ARBA" id="ARBA00022723"/>
    </source>
</evidence>
<sequence length="187" mass="20483">MIMAKKILVVVDAQNDFITGALGNKECDVATNVIADEIRSGKYDDVIFTRDTHDENYLNTQEGKKLPVTHCIKGTNGWEVDARIKAAMKESGVDCDDMTYIDKPTFGSKELGRLLAEYDNSDTEIYFCGFCTGICVISNVAIAKTFCKDAEVFVIENACACVTPESHKTAIEAMKMIQVGIKGTPSC</sequence>
<evidence type="ECO:0000256" key="4">
    <source>
        <dbReference type="ARBA" id="ARBA00022801"/>
    </source>
</evidence>
<dbReference type="InterPro" id="IPR000868">
    <property type="entry name" value="Isochorismatase-like_dom"/>
</dbReference>
<name>A0A3E5ARG8_9FIRM</name>
<dbReference type="InterPro" id="IPR036380">
    <property type="entry name" value="Isochorismatase-like_sf"/>
</dbReference>
<dbReference type="EMBL" id="QSUG01000002">
    <property type="protein sequence ID" value="RGN25402.1"/>
    <property type="molecule type" value="Genomic_DNA"/>
</dbReference>
<gene>
    <name evidence="9" type="ORF">DXB72_02560</name>
</gene>
<comment type="pathway">
    <text evidence="5">Cofactor biosynthesis; nicotinate biosynthesis; nicotinate from nicotinamide: step 1/1.</text>
</comment>
<comment type="similarity">
    <text evidence="1">Belongs to the isochorismatase family.</text>
</comment>
<evidence type="ECO:0000256" key="2">
    <source>
        <dbReference type="ARBA" id="ARBA00022642"/>
    </source>
</evidence>
<dbReference type="GO" id="GO:0046872">
    <property type="term" value="F:metal ion binding"/>
    <property type="evidence" value="ECO:0007669"/>
    <property type="project" value="UniProtKB-KW"/>
</dbReference>
<reference evidence="9 10" key="1">
    <citation type="submission" date="2018-08" db="EMBL/GenBank/DDBJ databases">
        <title>A genome reference for cultivated species of the human gut microbiota.</title>
        <authorList>
            <person name="Zou Y."/>
            <person name="Xue W."/>
            <person name="Luo G."/>
        </authorList>
    </citation>
    <scope>NUCLEOTIDE SEQUENCE [LARGE SCALE GENOMIC DNA]</scope>
    <source>
        <strain evidence="9 10">OM05-6AA</strain>
    </source>
</reference>
<accession>A0A3E5ARG8</accession>
<evidence type="ECO:0000256" key="7">
    <source>
        <dbReference type="ARBA" id="ARBA00043224"/>
    </source>
</evidence>
<feature type="domain" description="Isochorismatase-like" evidence="8">
    <location>
        <begin position="7"/>
        <end position="175"/>
    </location>
</feature>
<dbReference type="EC" id="3.5.1.19" evidence="6"/>
<dbReference type="Proteomes" id="UP000260970">
    <property type="component" value="Unassembled WGS sequence"/>
</dbReference>
<dbReference type="GO" id="GO:0019363">
    <property type="term" value="P:pyridine nucleotide biosynthetic process"/>
    <property type="evidence" value="ECO:0007669"/>
    <property type="project" value="UniProtKB-KW"/>
</dbReference>
<organism evidence="9 10">
    <name type="scientific">Agathobacter rectalis</name>
    <dbReference type="NCBI Taxonomy" id="39491"/>
    <lineage>
        <taxon>Bacteria</taxon>
        <taxon>Bacillati</taxon>
        <taxon>Bacillota</taxon>
        <taxon>Clostridia</taxon>
        <taxon>Lachnospirales</taxon>
        <taxon>Lachnospiraceae</taxon>
        <taxon>Agathobacter</taxon>
    </lineage>
</organism>
<dbReference type="PANTHER" id="PTHR11080">
    <property type="entry name" value="PYRAZINAMIDASE/NICOTINAMIDASE"/>
    <property type="match status" value="1"/>
</dbReference>
<evidence type="ECO:0000259" key="8">
    <source>
        <dbReference type="Pfam" id="PF00857"/>
    </source>
</evidence>
<dbReference type="GO" id="GO:0008936">
    <property type="term" value="F:nicotinamidase activity"/>
    <property type="evidence" value="ECO:0007669"/>
    <property type="project" value="UniProtKB-EC"/>
</dbReference>
<dbReference type="CDD" id="cd00431">
    <property type="entry name" value="cysteine_hydrolases"/>
    <property type="match status" value="1"/>
</dbReference>
<keyword evidence="2" id="KW-0662">Pyridine nucleotide biosynthesis</keyword>
<dbReference type="Gene3D" id="3.40.50.850">
    <property type="entry name" value="Isochorismatase-like"/>
    <property type="match status" value="1"/>
</dbReference>
<evidence type="ECO:0000313" key="10">
    <source>
        <dbReference type="Proteomes" id="UP000260970"/>
    </source>
</evidence>
<evidence type="ECO:0000256" key="6">
    <source>
        <dbReference type="ARBA" id="ARBA00039017"/>
    </source>
</evidence>
<dbReference type="AlphaFoldDB" id="A0A3E5ARG8"/>
<dbReference type="Pfam" id="PF00857">
    <property type="entry name" value="Isochorismatase"/>
    <property type="match status" value="1"/>
</dbReference>
<dbReference type="PANTHER" id="PTHR11080:SF2">
    <property type="entry name" value="LD05707P"/>
    <property type="match status" value="1"/>
</dbReference>
<dbReference type="SUPFAM" id="SSF52499">
    <property type="entry name" value="Isochorismatase-like hydrolases"/>
    <property type="match status" value="1"/>
</dbReference>
<keyword evidence="4 9" id="KW-0378">Hydrolase</keyword>
<evidence type="ECO:0000313" key="9">
    <source>
        <dbReference type="EMBL" id="RGN25402.1"/>
    </source>
</evidence>
<comment type="caution">
    <text evidence="9">The sequence shown here is derived from an EMBL/GenBank/DDBJ whole genome shotgun (WGS) entry which is preliminary data.</text>
</comment>